<evidence type="ECO:0000256" key="5">
    <source>
        <dbReference type="ARBA" id="ARBA00022840"/>
    </source>
</evidence>
<dbReference type="InterPro" id="IPR011611">
    <property type="entry name" value="PfkB_dom"/>
</dbReference>
<dbReference type="PANTHER" id="PTHR43085">
    <property type="entry name" value="HEXOKINASE FAMILY MEMBER"/>
    <property type="match status" value="1"/>
</dbReference>
<dbReference type="OrthoDB" id="9795789at2"/>
<protein>
    <submittedName>
        <fullName evidence="7">Carbohydrate kinase</fullName>
    </submittedName>
</protein>
<evidence type="ECO:0000313" key="8">
    <source>
        <dbReference type="Proteomes" id="UP000460272"/>
    </source>
</evidence>
<dbReference type="SUPFAM" id="SSF53613">
    <property type="entry name" value="Ribokinase-like"/>
    <property type="match status" value="1"/>
</dbReference>
<organism evidence="7 8">
    <name type="scientific">Trebonia kvetii</name>
    <dbReference type="NCBI Taxonomy" id="2480626"/>
    <lineage>
        <taxon>Bacteria</taxon>
        <taxon>Bacillati</taxon>
        <taxon>Actinomycetota</taxon>
        <taxon>Actinomycetes</taxon>
        <taxon>Streptosporangiales</taxon>
        <taxon>Treboniaceae</taxon>
        <taxon>Trebonia</taxon>
    </lineage>
</organism>
<dbReference type="CDD" id="cd01167">
    <property type="entry name" value="bac_FRK"/>
    <property type="match status" value="1"/>
</dbReference>
<dbReference type="GO" id="GO:0016301">
    <property type="term" value="F:kinase activity"/>
    <property type="evidence" value="ECO:0007669"/>
    <property type="project" value="UniProtKB-KW"/>
</dbReference>
<dbReference type="InterPro" id="IPR002173">
    <property type="entry name" value="Carboh/pur_kinase_PfkB_CS"/>
</dbReference>
<name>A0A6P2C4H7_9ACTN</name>
<keyword evidence="4 7" id="KW-0418">Kinase</keyword>
<evidence type="ECO:0000256" key="2">
    <source>
        <dbReference type="ARBA" id="ARBA00022679"/>
    </source>
</evidence>
<evidence type="ECO:0000259" key="6">
    <source>
        <dbReference type="Pfam" id="PF00294"/>
    </source>
</evidence>
<evidence type="ECO:0000256" key="1">
    <source>
        <dbReference type="ARBA" id="ARBA00010688"/>
    </source>
</evidence>
<gene>
    <name evidence="7" type="ORF">EAS64_18790</name>
</gene>
<sequence>MTMIAVAGEVLIDLVTGPDGRFDARRGGGPYNAARSLARLGVPATFIGRTGDDAFGRLLRDQLAADGVVLGVAEPSERPTTLAVVTLDETGSAGYAFYLESAAADVDEDAMRKALPPELTAMHVGALGLIMEPMGAAIESLVLSGLPGDPLLFLDPNCRPAAVPGYGAYRARVGAIARRADIVKASTEDLGYLYPGVPPQNAARALLAEGTSLVLVTDGPRPARAFTAGEVLSEQVPAVIVADTIGAGDAFGGAFLAWWTTHGLGRDELHRIDLVRPALRAATAAAALTCTRPGADPPALAELRARNWWPLLPLLSAHSVSPLASAGARALARGRLPAA</sequence>
<proteinExistence type="inferred from homology"/>
<comment type="caution">
    <text evidence="7">The sequence shown here is derived from an EMBL/GenBank/DDBJ whole genome shotgun (WGS) entry which is preliminary data.</text>
</comment>
<dbReference type="AlphaFoldDB" id="A0A6P2C4H7"/>
<dbReference type="EMBL" id="RPFW01000003">
    <property type="protein sequence ID" value="TVZ04413.1"/>
    <property type="molecule type" value="Genomic_DNA"/>
</dbReference>
<dbReference type="InterPro" id="IPR050306">
    <property type="entry name" value="PfkB_Carbo_kinase"/>
</dbReference>
<feature type="domain" description="Carbohydrate kinase PfkB" evidence="6">
    <location>
        <begin position="1"/>
        <end position="298"/>
    </location>
</feature>
<dbReference type="Proteomes" id="UP000460272">
    <property type="component" value="Unassembled WGS sequence"/>
</dbReference>
<evidence type="ECO:0000256" key="3">
    <source>
        <dbReference type="ARBA" id="ARBA00022741"/>
    </source>
</evidence>
<dbReference type="PANTHER" id="PTHR43085:SF1">
    <property type="entry name" value="PSEUDOURIDINE KINASE-RELATED"/>
    <property type="match status" value="1"/>
</dbReference>
<evidence type="ECO:0000256" key="4">
    <source>
        <dbReference type="ARBA" id="ARBA00022777"/>
    </source>
</evidence>
<keyword evidence="5" id="KW-0067">ATP-binding</keyword>
<evidence type="ECO:0000313" key="7">
    <source>
        <dbReference type="EMBL" id="TVZ04413.1"/>
    </source>
</evidence>
<keyword evidence="8" id="KW-1185">Reference proteome</keyword>
<dbReference type="GO" id="GO:0005524">
    <property type="term" value="F:ATP binding"/>
    <property type="evidence" value="ECO:0007669"/>
    <property type="project" value="UniProtKB-KW"/>
</dbReference>
<dbReference type="Gene3D" id="3.40.1190.20">
    <property type="match status" value="1"/>
</dbReference>
<comment type="similarity">
    <text evidence="1">Belongs to the carbohydrate kinase PfkB family.</text>
</comment>
<dbReference type="PROSITE" id="PS00584">
    <property type="entry name" value="PFKB_KINASES_2"/>
    <property type="match status" value="1"/>
</dbReference>
<keyword evidence="3" id="KW-0547">Nucleotide-binding</keyword>
<accession>A0A6P2C4H7</accession>
<reference evidence="7 8" key="1">
    <citation type="submission" date="2018-11" db="EMBL/GenBank/DDBJ databases">
        <title>Trebonia kvetii gen.nov., sp.nov., a novel acidophilic actinobacterium, and proposal of the new actinobacterial family Treboniaceae fam. nov.</title>
        <authorList>
            <person name="Rapoport D."/>
            <person name="Sagova-Mareckova M."/>
            <person name="Sedlacek I."/>
            <person name="Provaznik J."/>
            <person name="Kralova S."/>
            <person name="Pavlinic D."/>
            <person name="Benes V."/>
            <person name="Kopecky J."/>
        </authorList>
    </citation>
    <scope>NUCLEOTIDE SEQUENCE [LARGE SCALE GENOMIC DNA]</scope>
    <source>
        <strain evidence="7 8">15Tr583</strain>
    </source>
</reference>
<dbReference type="Pfam" id="PF00294">
    <property type="entry name" value="PfkB"/>
    <property type="match status" value="1"/>
</dbReference>
<keyword evidence="2" id="KW-0808">Transferase</keyword>
<dbReference type="InterPro" id="IPR029056">
    <property type="entry name" value="Ribokinase-like"/>
</dbReference>